<evidence type="ECO:0000313" key="2">
    <source>
        <dbReference type="EMBL" id="BAG28259.1"/>
    </source>
</evidence>
<dbReference type="PANTHER" id="PTHR30535">
    <property type="entry name" value="VITAMIN B12-BINDING PROTEIN"/>
    <property type="match status" value="1"/>
</dbReference>
<organism evidence="2">
    <name type="scientific">Desulfotignum balticum</name>
    <dbReference type="NCBI Taxonomy" id="115781"/>
    <lineage>
        <taxon>Bacteria</taxon>
        <taxon>Pseudomonadati</taxon>
        <taxon>Thermodesulfobacteriota</taxon>
        <taxon>Desulfobacteria</taxon>
        <taxon>Desulfobacterales</taxon>
        <taxon>Desulfobacteraceae</taxon>
        <taxon>Desulfotignum</taxon>
    </lineage>
</organism>
<reference evidence="2" key="1">
    <citation type="journal article" date="2008" name="Appl. Microbiol. Biotechnol.">
        <title>Subtractive hybridization and random arbitrarily primed PCR analyses of a benzoate-assimilating bacterium, Desulfotignum balticum.</title>
        <authorList>
            <person name="Habe H."/>
            <person name="Kobuna A."/>
            <person name="Hosoda A."/>
            <person name="Kouzuma A."/>
            <person name="Yamane H."/>
            <person name="Nojiri H."/>
            <person name="Omori T."/>
            <person name="Watanabe K."/>
        </authorList>
    </citation>
    <scope>NUCLEOTIDE SEQUENCE</scope>
    <source>
        <strain evidence="2">DSM 7044</strain>
    </source>
</reference>
<dbReference type="SUPFAM" id="SSF53807">
    <property type="entry name" value="Helical backbone' metal receptor"/>
    <property type="match status" value="1"/>
</dbReference>
<dbReference type="PROSITE" id="PS50983">
    <property type="entry name" value="FE_B12_PBP"/>
    <property type="match status" value="1"/>
</dbReference>
<feature type="domain" description="Fe/B12 periplasmic-binding" evidence="1">
    <location>
        <begin position="55"/>
        <end position="361"/>
    </location>
</feature>
<dbReference type="AlphaFoldDB" id="B2DD70"/>
<dbReference type="EMBL" id="AB368180">
    <property type="protein sequence ID" value="BAG28259.1"/>
    <property type="molecule type" value="Genomic_DNA"/>
</dbReference>
<name>B2DD70_9BACT</name>
<dbReference type="Pfam" id="PF01497">
    <property type="entry name" value="Peripla_BP_2"/>
    <property type="match status" value="1"/>
</dbReference>
<accession>B2DD70</accession>
<proteinExistence type="predicted"/>
<protein>
    <submittedName>
        <fullName evidence="2">Solute-binding protein of iron ABC transporter</fullName>
    </submittedName>
</protein>
<dbReference type="InterPro" id="IPR050902">
    <property type="entry name" value="ABC_Transporter_SBP"/>
</dbReference>
<sequence length="404" mass="45374">MIMMRLRFFFEWFVCLGILLTAAPDIYASENSDSFRSVTDQRGVSVKVPMKIERVVTICDGLVESVMTALGVQNSIVGLGSACIPKHWEYTYPTVAGESYDYTDGMNTVTFLNPFFMDLPLVAQSGTGINYETLASLNPDVVFLRAGSCTLSANDESTHKTIRMIESLGIPLVVLFGPNMTKNPKMDSISEEIRIIGRALGNEQKATALAEYLEKQVRFVMDRTREIPEDQKPSVLLFGLSPKSREAGGTGHVRGLNTIDSWLVETVVNARNAFRTKGSWNILGTEQVLAIDPDVIVLITAWGYHPPRELYEAPYYQNLKDLRAVKNRRVTALPWTPCNCDKRVEYPIDVMIIAKAAYPEKFADVDLNVWLLDFYQNVYGVDPNTAAQLRAVQWMNWVTEKPPH</sequence>
<dbReference type="PANTHER" id="PTHR30535:SF34">
    <property type="entry name" value="MOLYBDATE-BINDING PROTEIN MOLA"/>
    <property type="match status" value="1"/>
</dbReference>
<evidence type="ECO:0000259" key="1">
    <source>
        <dbReference type="PROSITE" id="PS50983"/>
    </source>
</evidence>
<dbReference type="Gene3D" id="3.40.50.1980">
    <property type="entry name" value="Nitrogenase molybdenum iron protein domain"/>
    <property type="match status" value="2"/>
</dbReference>
<dbReference type="InterPro" id="IPR002491">
    <property type="entry name" value="ABC_transptr_periplasmic_BD"/>
</dbReference>